<dbReference type="EMBL" id="BSYI01000066">
    <property type="protein sequence ID" value="GMG85438.1"/>
    <property type="molecule type" value="Genomic_DNA"/>
</dbReference>
<evidence type="ECO:0000313" key="2">
    <source>
        <dbReference type="EMBL" id="GMG85438.1"/>
    </source>
</evidence>
<organism evidence="2 3">
    <name type="scientific">Paralimibaculum aggregatum</name>
    <dbReference type="NCBI Taxonomy" id="3036245"/>
    <lineage>
        <taxon>Bacteria</taxon>
        <taxon>Pseudomonadati</taxon>
        <taxon>Pseudomonadota</taxon>
        <taxon>Alphaproteobacteria</taxon>
        <taxon>Rhodobacterales</taxon>
        <taxon>Paracoccaceae</taxon>
        <taxon>Paralimibaculum</taxon>
    </lineage>
</organism>
<dbReference type="PANTHER" id="PTHR11644">
    <property type="entry name" value="CYTIDINE DEAMINASE"/>
    <property type="match status" value="1"/>
</dbReference>
<keyword evidence="3" id="KW-1185">Reference proteome</keyword>
<reference evidence="2 3" key="1">
    <citation type="submission" date="2023-04" db="EMBL/GenBank/DDBJ databases">
        <title>Marinoamorphus aggregata gen. nov., sp. Nov., isolate from tissue of brittle star Ophioplocus japonicus.</title>
        <authorList>
            <person name="Kawano K."/>
            <person name="Sawayama S."/>
            <person name="Nakagawa S."/>
        </authorList>
    </citation>
    <scope>NUCLEOTIDE SEQUENCE [LARGE SCALE GENOMIC DNA]</scope>
    <source>
        <strain evidence="2 3">NKW23</strain>
    </source>
</reference>
<dbReference type="CDD" id="cd01283">
    <property type="entry name" value="cytidine_deaminase"/>
    <property type="match status" value="1"/>
</dbReference>
<protein>
    <submittedName>
        <fullName evidence="2">Cytidine deaminase</fullName>
    </submittedName>
</protein>
<gene>
    <name evidence="2" type="ORF">LNKW23_46580</name>
</gene>
<dbReference type="InterPro" id="IPR050202">
    <property type="entry name" value="Cyt/Deoxycyt_deaminase"/>
</dbReference>
<comment type="caution">
    <text evidence="2">The sequence shown here is derived from an EMBL/GenBank/DDBJ whole genome shotgun (WGS) entry which is preliminary data.</text>
</comment>
<dbReference type="InterPro" id="IPR016192">
    <property type="entry name" value="APOBEC/CMP_deaminase_Zn-bd"/>
</dbReference>
<dbReference type="SUPFAM" id="SSF53927">
    <property type="entry name" value="Cytidine deaminase-like"/>
    <property type="match status" value="1"/>
</dbReference>
<dbReference type="RefSeq" id="WP_285674796.1">
    <property type="nucleotide sequence ID" value="NZ_BSYI01000066.1"/>
</dbReference>
<evidence type="ECO:0000256" key="1">
    <source>
        <dbReference type="ARBA" id="ARBA00006576"/>
    </source>
</evidence>
<dbReference type="InterPro" id="IPR016193">
    <property type="entry name" value="Cytidine_deaminase-like"/>
</dbReference>
<evidence type="ECO:0000313" key="3">
    <source>
        <dbReference type="Proteomes" id="UP001239909"/>
    </source>
</evidence>
<proteinExistence type="inferred from homology"/>
<dbReference type="PANTHER" id="PTHR11644:SF2">
    <property type="entry name" value="CYTIDINE DEAMINASE"/>
    <property type="match status" value="1"/>
</dbReference>
<dbReference type="PROSITE" id="PS00903">
    <property type="entry name" value="CYT_DCMP_DEAMINASES_1"/>
    <property type="match status" value="1"/>
</dbReference>
<dbReference type="Proteomes" id="UP001239909">
    <property type="component" value="Unassembled WGS sequence"/>
</dbReference>
<name>A0ABQ6LTP1_9RHOB</name>
<dbReference type="Gene3D" id="3.40.140.10">
    <property type="entry name" value="Cytidine Deaminase, domain 2"/>
    <property type="match status" value="1"/>
</dbReference>
<comment type="similarity">
    <text evidence="1">Belongs to the cytidine and deoxycytidylate deaminase family.</text>
</comment>
<sequence>MSDAELIAAAAAVVRRRLSHKVEIGQVGAAVRGASGTIYPGVCIDAPCGVGFCAEHAAIAAMVTAGETRILAAVALDEAGGVLPPCGRCREFMMLLDTGNAEARILLPGGRAAPLAELCPEHWLAVYRNSR</sequence>
<accession>A0ABQ6LTP1</accession>